<dbReference type="EMBL" id="CATNWA010019608">
    <property type="protein sequence ID" value="CAI9614095.1"/>
    <property type="molecule type" value="Genomic_DNA"/>
</dbReference>
<proteinExistence type="predicted"/>
<sequence>MQSAKYFNYSVKVLGTGLDWKGGDVTNSIGGGQKVRLLKEALENLSDQKDLIVLFTDSYDVIFSGGPEEIILSKFQQSKHKVVFAAEALVWPDKRLADKYPVVRSGKRFLNSGGFIGYVQSIQQIVQQWTLQDNDDDQLFYTKIYLDALQREHINITLDHKSQIFQNLNGAVDEVAVYFDGPRARAQNTQYDTFPILIHGNGPTKVQLNYFGNYVPDLWTPEISCRNCDLNTINLSTIDGYPDITVGIFVEQPTPFLPEFFSRLLALDYPKDKLSVFIHNREVYHEKHIQKFWEKAKGIIKNFKVVGPEEEITQAEARNMGMDICRQDEHCDYYFSIDADVVLTNPKALKLLIEQNRLVY</sequence>
<organism evidence="2 3">
    <name type="scientific">Staurois parvus</name>
    <dbReference type="NCBI Taxonomy" id="386267"/>
    <lineage>
        <taxon>Eukaryota</taxon>
        <taxon>Metazoa</taxon>
        <taxon>Chordata</taxon>
        <taxon>Craniata</taxon>
        <taxon>Vertebrata</taxon>
        <taxon>Euteleostomi</taxon>
        <taxon>Amphibia</taxon>
        <taxon>Batrachia</taxon>
        <taxon>Anura</taxon>
        <taxon>Neobatrachia</taxon>
        <taxon>Ranoidea</taxon>
        <taxon>Ranidae</taxon>
        <taxon>Staurois</taxon>
    </lineage>
</organism>
<dbReference type="SUPFAM" id="SSF53448">
    <property type="entry name" value="Nucleotide-diphospho-sugar transferases"/>
    <property type="match status" value="1"/>
</dbReference>
<reference evidence="2" key="1">
    <citation type="submission" date="2023-05" db="EMBL/GenBank/DDBJ databases">
        <authorList>
            <person name="Stuckert A."/>
        </authorList>
    </citation>
    <scope>NUCLEOTIDE SEQUENCE</scope>
</reference>
<evidence type="ECO:0000313" key="3">
    <source>
        <dbReference type="Proteomes" id="UP001162483"/>
    </source>
</evidence>
<dbReference type="InterPro" id="IPR050757">
    <property type="entry name" value="Collagen_mod_GT25"/>
</dbReference>
<evidence type="ECO:0000259" key="1">
    <source>
        <dbReference type="Pfam" id="PF25342"/>
    </source>
</evidence>
<name>A0ABN9GX93_9NEOB</name>
<dbReference type="Pfam" id="PF25342">
    <property type="entry name" value="GT_PLOD"/>
    <property type="match status" value="1"/>
</dbReference>
<keyword evidence="3" id="KW-1185">Reference proteome</keyword>
<protein>
    <recommendedName>
        <fullName evidence="1">PLOD1-3-like GT domain-containing protein</fullName>
    </recommendedName>
</protein>
<comment type="caution">
    <text evidence="2">The sequence shown here is derived from an EMBL/GenBank/DDBJ whole genome shotgun (WGS) entry which is preliminary data.</text>
</comment>
<dbReference type="PANTHER" id="PTHR10730:SF6">
    <property type="entry name" value="PROCOLLAGEN-LYSINE,2-OXOGLUTARATE 5-DIOXYGENASE 2"/>
    <property type="match status" value="1"/>
</dbReference>
<feature type="domain" description="PLOD1-3-like GT" evidence="1">
    <location>
        <begin position="1"/>
        <end position="225"/>
    </location>
</feature>
<gene>
    <name evidence="2" type="ORF">SPARVUS_LOCUS15006036</name>
</gene>
<dbReference type="InterPro" id="IPR029044">
    <property type="entry name" value="Nucleotide-diphossugar_trans"/>
</dbReference>
<dbReference type="Proteomes" id="UP001162483">
    <property type="component" value="Unassembled WGS sequence"/>
</dbReference>
<accession>A0ABN9GX93</accession>
<dbReference type="PANTHER" id="PTHR10730">
    <property type="entry name" value="PROCOLLAGEN-LYSINE,2-OXOGLUTARATE 5-DIOXYGENASE/GLYCOSYLTRANSFERASE 25 FAMILY MEMBER"/>
    <property type="match status" value="1"/>
</dbReference>
<dbReference type="InterPro" id="IPR057589">
    <property type="entry name" value="GT_PLOD"/>
</dbReference>
<evidence type="ECO:0000313" key="2">
    <source>
        <dbReference type="EMBL" id="CAI9614095.1"/>
    </source>
</evidence>